<name>A0A2Z6MY92_TRISU</name>
<dbReference type="InterPro" id="IPR018289">
    <property type="entry name" value="MULE_transposase_dom"/>
</dbReference>
<keyword evidence="4" id="KW-1185">Reference proteome</keyword>
<evidence type="ECO:0000256" key="1">
    <source>
        <dbReference type="SAM" id="MobiDB-lite"/>
    </source>
</evidence>
<dbReference type="Pfam" id="PF10551">
    <property type="entry name" value="MULE"/>
    <property type="match status" value="1"/>
</dbReference>
<evidence type="ECO:0000259" key="2">
    <source>
        <dbReference type="Pfam" id="PF10551"/>
    </source>
</evidence>
<dbReference type="Proteomes" id="UP000242715">
    <property type="component" value="Unassembled WGS sequence"/>
</dbReference>
<dbReference type="AlphaFoldDB" id="A0A2Z6MY92"/>
<accession>A0A2Z6MY92</accession>
<organism evidence="3 4">
    <name type="scientific">Trifolium subterraneum</name>
    <name type="common">Subterranean clover</name>
    <dbReference type="NCBI Taxonomy" id="3900"/>
    <lineage>
        <taxon>Eukaryota</taxon>
        <taxon>Viridiplantae</taxon>
        <taxon>Streptophyta</taxon>
        <taxon>Embryophyta</taxon>
        <taxon>Tracheophyta</taxon>
        <taxon>Spermatophyta</taxon>
        <taxon>Magnoliopsida</taxon>
        <taxon>eudicotyledons</taxon>
        <taxon>Gunneridae</taxon>
        <taxon>Pentapetalae</taxon>
        <taxon>rosids</taxon>
        <taxon>fabids</taxon>
        <taxon>Fabales</taxon>
        <taxon>Fabaceae</taxon>
        <taxon>Papilionoideae</taxon>
        <taxon>50 kb inversion clade</taxon>
        <taxon>NPAAA clade</taxon>
        <taxon>Hologalegina</taxon>
        <taxon>IRL clade</taxon>
        <taxon>Trifolieae</taxon>
        <taxon>Trifolium</taxon>
    </lineage>
</organism>
<proteinExistence type="predicted"/>
<evidence type="ECO:0000313" key="4">
    <source>
        <dbReference type="Proteomes" id="UP000242715"/>
    </source>
</evidence>
<dbReference type="PANTHER" id="PTHR31569">
    <property type="entry name" value="SWIM-TYPE DOMAIN-CONTAINING PROTEIN"/>
    <property type="match status" value="1"/>
</dbReference>
<dbReference type="InterPro" id="IPR052579">
    <property type="entry name" value="Zinc_finger_SWIM"/>
</dbReference>
<dbReference type="PANTHER" id="PTHR31569:SF4">
    <property type="entry name" value="SWIM-TYPE DOMAIN-CONTAINING PROTEIN"/>
    <property type="match status" value="1"/>
</dbReference>
<feature type="region of interest" description="Disordered" evidence="1">
    <location>
        <begin position="1"/>
        <end position="25"/>
    </location>
</feature>
<dbReference type="OrthoDB" id="2422440at2759"/>
<gene>
    <name evidence="3" type="ORF">TSUD_19660</name>
</gene>
<reference evidence="4" key="1">
    <citation type="journal article" date="2017" name="Front. Plant Sci.">
        <title>Climate Clever Clovers: New Paradigm to Reduce the Environmental Footprint of Ruminants by Breeding Low Methanogenic Forages Utilizing Haplotype Variation.</title>
        <authorList>
            <person name="Kaur P."/>
            <person name="Appels R."/>
            <person name="Bayer P.E."/>
            <person name="Keeble-Gagnere G."/>
            <person name="Wang J."/>
            <person name="Hirakawa H."/>
            <person name="Shirasawa K."/>
            <person name="Vercoe P."/>
            <person name="Stefanova K."/>
            <person name="Durmic Z."/>
            <person name="Nichols P."/>
            <person name="Revell C."/>
            <person name="Isobe S.N."/>
            <person name="Edwards D."/>
            <person name="Erskine W."/>
        </authorList>
    </citation>
    <scope>NUCLEOTIDE SEQUENCE [LARGE SCALE GENOMIC DNA]</scope>
    <source>
        <strain evidence="4">cv. Daliak</strain>
    </source>
</reference>
<sequence length="172" mass="20219">MTKNLVPPRNIISTLKDRDPENKMSSKQVYNTQYRYKVKMRASMSELQHLFKYLGDNKYFFKYRSLVDEGGEYLQDIFFAHPRSVSLLNSFPIVLLMDSTYKTTKYNMPLFEIVGFTSTERTYNVGFAWLTNEKEDNFIRALEQLRSLVRNEGSLPKLILIDRDTTLMNDVA</sequence>
<feature type="compositionally biased region" description="Basic and acidic residues" evidence="1">
    <location>
        <begin position="15"/>
        <end position="24"/>
    </location>
</feature>
<feature type="domain" description="MULE transposase" evidence="2">
    <location>
        <begin position="94"/>
        <end position="169"/>
    </location>
</feature>
<protein>
    <recommendedName>
        <fullName evidence="2">MULE transposase domain-containing protein</fullName>
    </recommendedName>
</protein>
<dbReference type="EMBL" id="DF973630">
    <property type="protein sequence ID" value="GAU36431.1"/>
    <property type="molecule type" value="Genomic_DNA"/>
</dbReference>
<evidence type="ECO:0000313" key="3">
    <source>
        <dbReference type="EMBL" id="GAU36431.1"/>
    </source>
</evidence>